<keyword evidence="5" id="KW-1185">Reference proteome</keyword>
<evidence type="ECO:0000256" key="3">
    <source>
        <dbReference type="ARBA" id="ARBA00023052"/>
    </source>
</evidence>
<dbReference type="Gene3D" id="3.40.50.970">
    <property type="match status" value="1"/>
</dbReference>
<protein>
    <submittedName>
        <fullName evidence="4">Transketolase</fullName>
    </submittedName>
</protein>
<gene>
    <name evidence="4" type="ORF">MMF93_30520</name>
</gene>
<name>A0ABY3Y108_9ACTN</name>
<comment type="cofactor">
    <cofactor evidence="1">
        <name>thiamine diphosphate</name>
        <dbReference type="ChEBI" id="CHEBI:58937"/>
    </cofactor>
</comment>
<dbReference type="Proteomes" id="UP001202244">
    <property type="component" value="Chromosome"/>
</dbReference>
<accession>A0ABY3Y108</accession>
<dbReference type="PANTHER" id="PTHR47514:SF1">
    <property type="entry name" value="TRANSKETOLASE N-TERMINAL SECTION-RELATED"/>
    <property type="match status" value="1"/>
</dbReference>
<keyword evidence="3" id="KW-0786">Thiamine pyrophosphate</keyword>
<dbReference type="SUPFAM" id="SSF52518">
    <property type="entry name" value="Thiamin diphosphate-binding fold (THDP-binding)"/>
    <property type="match status" value="1"/>
</dbReference>
<reference evidence="4 5" key="1">
    <citation type="journal article" date="2023" name="Microbiol. Spectr.">
        <title>Synergy between Genome Mining, Metabolomics, and Bioinformatics Uncovers Antibacterial Chlorinated Carbazole Alkaloids and Their Biosynthetic Gene Cluster from Streptomyces tubbatahanensis sp. nov., a Novel Actinomycete Isolated from Sulu Sea, Philippines.</title>
        <authorList>
            <person name="Tenebro C.P."/>
            <person name="Trono D.J.V.L."/>
            <person name="Balida L.A.P."/>
            <person name="Bayog L.K.A."/>
            <person name="Bruna J.R."/>
            <person name="Sabido E.M."/>
            <person name="Caspe D.P.C."/>
            <person name="de Los Santos E.L.C."/>
            <person name="Saludes J.P."/>
            <person name="Dalisay D.S."/>
        </authorList>
    </citation>
    <scope>NUCLEOTIDE SEQUENCE [LARGE SCALE GENOMIC DNA]</scope>
    <source>
        <strain evidence="4 5">DSD3025</strain>
    </source>
</reference>
<evidence type="ECO:0000313" key="4">
    <source>
        <dbReference type="EMBL" id="UNT00316.1"/>
    </source>
</evidence>
<evidence type="ECO:0000256" key="1">
    <source>
        <dbReference type="ARBA" id="ARBA00001964"/>
    </source>
</evidence>
<dbReference type="EMBL" id="CP093846">
    <property type="protein sequence ID" value="UNT00316.1"/>
    <property type="molecule type" value="Genomic_DNA"/>
</dbReference>
<evidence type="ECO:0000256" key="2">
    <source>
        <dbReference type="ARBA" id="ARBA00007131"/>
    </source>
</evidence>
<organism evidence="4 5">
    <name type="scientific">Streptomyces tubbatahanensis</name>
    <dbReference type="NCBI Taxonomy" id="2923272"/>
    <lineage>
        <taxon>Bacteria</taxon>
        <taxon>Bacillati</taxon>
        <taxon>Actinomycetota</taxon>
        <taxon>Actinomycetes</taxon>
        <taxon>Kitasatosporales</taxon>
        <taxon>Streptomycetaceae</taxon>
        <taxon>Streptomyces</taxon>
    </lineage>
</organism>
<dbReference type="PANTHER" id="PTHR47514">
    <property type="entry name" value="TRANSKETOLASE N-TERMINAL SECTION-RELATED"/>
    <property type="match status" value="1"/>
</dbReference>
<comment type="similarity">
    <text evidence="2">Belongs to the transketolase family.</text>
</comment>
<proteinExistence type="inferred from homology"/>
<evidence type="ECO:0000313" key="5">
    <source>
        <dbReference type="Proteomes" id="UP001202244"/>
    </source>
</evidence>
<dbReference type="RefSeq" id="WP_242756393.1">
    <property type="nucleotide sequence ID" value="NZ_CP093846.1"/>
</dbReference>
<dbReference type="InterPro" id="IPR029061">
    <property type="entry name" value="THDP-binding"/>
</dbReference>
<sequence length="620" mass="66025">MTAPVTSGLVGAGGPGLLGRFEGPARAARPRLTPDEARVMERELAEWRRLAERSAPATPLAELAAVAAAVPERLYRDSAKVLLRMHEIAGSGNHQSCLSSLNLVRACFDLGLVPGPGGRAGQRDGPGPSTGRGGRARRAELIVGRGHIAPSFYAERYVRGTFPFTPLATLHRDGLTGVVHRDWGFRNTMRYSLGVGLAQAVSLAWDLRRHGLHRKVVCLAGDGELHEGVTFECLRFAHEAGLDNLVLVVDSNGRGIEPLRAPVSREYLSHYLGQTVETDGLDTEAVAKSLRVMLDGPGGGALLCSTRKEGHSFKLPPDPDAPPPRPSFATTAGRLLAGVQEDTGRRLAVFTGDMAARFGLPNAVPYENTGLAETLSLGLTLSLPEETVKVVATDAMYYMDSLGMLTEATTSIRHLLVLAGRSWGAWGGAANALNLLGQITGTRVYEPVTAAEFRSCVRRLLADPATAHVLSMVDARFAALGEDCAGDVDAAVWLGGAPDAADLDCCVLTFGYAGVLVAQANRDRGLGVPQLHCAALRPELDPALVERLRRCRALLSVEYNGVSGGFGEGLRSRYLLPLTPHGVRSDIRNCVHDTQLSRHGMAPGALAERLRALRENEAAG</sequence>